<dbReference type="Proteomes" id="UP000515292">
    <property type="component" value="Chromosome"/>
</dbReference>
<dbReference type="InterPro" id="IPR013325">
    <property type="entry name" value="RNA_pol_sigma_r2"/>
</dbReference>
<keyword evidence="9" id="KW-1185">Reference proteome</keyword>
<evidence type="ECO:0000256" key="3">
    <source>
        <dbReference type="ARBA" id="ARBA00023082"/>
    </source>
</evidence>
<dbReference type="RefSeq" id="WP_182297470.1">
    <property type="nucleotide sequence ID" value="NZ_CP059851.1"/>
</dbReference>
<proteinExistence type="inferred from homology"/>
<feature type="domain" description="RNA polymerase sigma-70 region 2" evidence="6">
    <location>
        <begin position="34"/>
        <end position="93"/>
    </location>
</feature>
<dbReference type="GO" id="GO:0016987">
    <property type="term" value="F:sigma factor activity"/>
    <property type="evidence" value="ECO:0007669"/>
    <property type="project" value="UniProtKB-KW"/>
</dbReference>
<dbReference type="InterPro" id="IPR013249">
    <property type="entry name" value="RNA_pol_sigma70_r4_t2"/>
</dbReference>
<evidence type="ECO:0000256" key="4">
    <source>
        <dbReference type="ARBA" id="ARBA00023125"/>
    </source>
</evidence>
<evidence type="ECO:0000313" key="9">
    <source>
        <dbReference type="Proteomes" id="UP000515292"/>
    </source>
</evidence>
<comment type="similarity">
    <text evidence="1">Belongs to the sigma-70 factor family. ECF subfamily.</text>
</comment>
<dbReference type="Pfam" id="PF04542">
    <property type="entry name" value="Sigma70_r2"/>
    <property type="match status" value="1"/>
</dbReference>
<dbReference type="Pfam" id="PF08281">
    <property type="entry name" value="Sigma70_r4_2"/>
    <property type="match status" value="1"/>
</dbReference>
<evidence type="ECO:0000256" key="5">
    <source>
        <dbReference type="ARBA" id="ARBA00023163"/>
    </source>
</evidence>
<keyword evidence="3" id="KW-0731">Sigma factor</keyword>
<dbReference type="InterPro" id="IPR014284">
    <property type="entry name" value="RNA_pol_sigma-70_dom"/>
</dbReference>
<dbReference type="Gene3D" id="1.10.10.10">
    <property type="entry name" value="Winged helix-like DNA-binding domain superfamily/Winged helix DNA-binding domain"/>
    <property type="match status" value="1"/>
</dbReference>
<dbReference type="PANTHER" id="PTHR43133">
    <property type="entry name" value="RNA POLYMERASE ECF-TYPE SIGMA FACTO"/>
    <property type="match status" value="1"/>
</dbReference>
<evidence type="ECO:0000259" key="7">
    <source>
        <dbReference type="Pfam" id="PF08281"/>
    </source>
</evidence>
<evidence type="ECO:0000313" key="8">
    <source>
        <dbReference type="EMBL" id="QMW23647.1"/>
    </source>
</evidence>
<feature type="domain" description="RNA polymerase sigma factor 70 region 4 type 2" evidence="7">
    <location>
        <begin position="123"/>
        <end position="174"/>
    </location>
</feature>
<name>A0A7G5IJV5_9SPHN</name>
<gene>
    <name evidence="8" type="ORF">H3309_03920</name>
</gene>
<evidence type="ECO:0000259" key="6">
    <source>
        <dbReference type="Pfam" id="PF04542"/>
    </source>
</evidence>
<dbReference type="GO" id="GO:0006352">
    <property type="term" value="P:DNA-templated transcription initiation"/>
    <property type="evidence" value="ECO:0007669"/>
    <property type="project" value="InterPro"/>
</dbReference>
<protein>
    <submittedName>
        <fullName evidence="8">Sigma-70 family RNA polymerase sigma factor</fullName>
    </submittedName>
</protein>
<dbReference type="SUPFAM" id="SSF88659">
    <property type="entry name" value="Sigma3 and sigma4 domains of RNA polymerase sigma factors"/>
    <property type="match status" value="1"/>
</dbReference>
<dbReference type="InterPro" id="IPR039425">
    <property type="entry name" value="RNA_pol_sigma-70-like"/>
</dbReference>
<dbReference type="Gene3D" id="1.10.1740.10">
    <property type="match status" value="1"/>
</dbReference>
<dbReference type="GO" id="GO:0003677">
    <property type="term" value="F:DNA binding"/>
    <property type="evidence" value="ECO:0007669"/>
    <property type="project" value="UniProtKB-KW"/>
</dbReference>
<dbReference type="SUPFAM" id="SSF88946">
    <property type="entry name" value="Sigma2 domain of RNA polymerase sigma factors"/>
    <property type="match status" value="1"/>
</dbReference>
<dbReference type="NCBIfam" id="TIGR02937">
    <property type="entry name" value="sigma70-ECF"/>
    <property type="match status" value="1"/>
</dbReference>
<dbReference type="CDD" id="cd06171">
    <property type="entry name" value="Sigma70_r4"/>
    <property type="match status" value="1"/>
</dbReference>
<dbReference type="InterPro" id="IPR036388">
    <property type="entry name" value="WH-like_DNA-bd_sf"/>
</dbReference>
<accession>A0A7G5IJV5</accession>
<dbReference type="PANTHER" id="PTHR43133:SF8">
    <property type="entry name" value="RNA POLYMERASE SIGMA FACTOR HI_1459-RELATED"/>
    <property type="match status" value="1"/>
</dbReference>
<organism evidence="8 9">
    <name type="scientific">Sandaracinobacteroides saxicola</name>
    <dbReference type="NCBI Taxonomy" id="2759707"/>
    <lineage>
        <taxon>Bacteria</taxon>
        <taxon>Pseudomonadati</taxon>
        <taxon>Pseudomonadota</taxon>
        <taxon>Alphaproteobacteria</taxon>
        <taxon>Sphingomonadales</taxon>
        <taxon>Sphingosinicellaceae</taxon>
        <taxon>Sandaracinobacteroides</taxon>
    </lineage>
</organism>
<reference evidence="8 9" key="1">
    <citation type="submission" date="2020-07" db="EMBL/GenBank/DDBJ databases">
        <title>Complete genome sequence for Sandaracinobacter sp. M6.</title>
        <authorList>
            <person name="Tang Y."/>
            <person name="Liu Q."/>
            <person name="Guo Z."/>
            <person name="Lei P."/>
            <person name="Huang B."/>
        </authorList>
    </citation>
    <scope>NUCLEOTIDE SEQUENCE [LARGE SCALE GENOMIC DNA]</scope>
    <source>
        <strain evidence="8 9">M6</strain>
    </source>
</reference>
<dbReference type="KEGG" id="sand:H3309_03920"/>
<dbReference type="EMBL" id="CP059851">
    <property type="protein sequence ID" value="QMW23647.1"/>
    <property type="molecule type" value="Genomic_DNA"/>
</dbReference>
<keyword evidence="4" id="KW-0238">DNA-binding</keyword>
<keyword evidence="2" id="KW-0805">Transcription regulation</keyword>
<evidence type="ECO:0000256" key="1">
    <source>
        <dbReference type="ARBA" id="ARBA00010641"/>
    </source>
</evidence>
<sequence>MLAPPLPSEDLLALAAAGDRAAFSTLAARLAAPALTAATRILGNAAHAEDAVQDALVRLWREAGRFDRTRGAFPAWWRRLLMNICLDSRRRLRPVSPLDDAADVADPAPSPEHRAQAADSALRVQAAMATLPPRQRAALLLFHGEGCTMAEIADALDTTPKAIEGLLTRARSDLRARLEPLKAAL</sequence>
<dbReference type="InterPro" id="IPR007627">
    <property type="entry name" value="RNA_pol_sigma70_r2"/>
</dbReference>
<keyword evidence="5" id="KW-0804">Transcription</keyword>
<dbReference type="AlphaFoldDB" id="A0A7G5IJV5"/>
<evidence type="ECO:0000256" key="2">
    <source>
        <dbReference type="ARBA" id="ARBA00023015"/>
    </source>
</evidence>
<dbReference type="InterPro" id="IPR013324">
    <property type="entry name" value="RNA_pol_sigma_r3/r4-like"/>
</dbReference>